<proteinExistence type="predicted"/>
<dbReference type="EMBL" id="ABLC01000178">
    <property type="protein sequence ID" value="EDT01481.1"/>
    <property type="molecule type" value="Genomic_DNA"/>
</dbReference>
<organism evidence="1 2">
    <name type="scientific">Burkholderia ambifaria IOP40-10</name>
    <dbReference type="NCBI Taxonomy" id="396596"/>
    <lineage>
        <taxon>Bacteria</taxon>
        <taxon>Pseudomonadati</taxon>
        <taxon>Pseudomonadota</taxon>
        <taxon>Betaproteobacteria</taxon>
        <taxon>Burkholderiales</taxon>
        <taxon>Burkholderiaceae</taxon>
        <taxon>Burkholderia</taxon>
        <taxon>Burkholderia cepacia complex</taxon>
    </lineage>
</organism>
<evidence type="ECO:0000313" key="1">
    <source>
        <dbReference type="EMBL" id="EDT01481.1"/>
    </source>
</evidence>
<gene>
    <name evidence="1" type="ORF">BamIOP4010DRAFT_4993</name>
</gene>
<evidence type="ECO:0000313" key="2">
    <source>
        <dbReference type="Proteomes" id="UP000005463"/>
    </source>
</evidence>
<name>B1FLT2_9BURK</name>
<dbReference type="Proteomes" id="UP000005463">
    <property type="component" value="Unassembled WGS sequence"/>
</dbReference>
<dbReference type="AlphaFoldDB" id="B1FLT2"/>
<sequence length="583" mass="65517">MHRMLATLDGVEHRLRDLGRLRESAGVVPARDHAAAALRARQDLEHAEARRGPRPHAVLEAVLKIARVGHRAIRRREVLGGRVDEPLVDLLELREIDVARIDTGMAVSRSDHENRPAALVRRDGDVRVLGDVPLARQLQRMAQIRLEVRDPQPRAEHTVNLALRLGAAQQRVAVRAGRQHVVVGFEHVAIDPHAAHARARIPLQALRPAFPGELRAAGTQALQQLAHELVRVDSEADHVDAPRDMTAAHGVGERRMLLRDLLRRQHLPGGADAVLAPHRGRELRLVRIEPQDALAQHRGREQVRILVDPARPFRVARARQREDVLVVLVGQPDRDALELPDPAQFVVGQRLLPVHVPAELRHAAPEQVVHRQRNLPVVVVVHLRQREHPRVVAAVAAPVCRPRMGRAGLRACIDEMHRVAFLLQPVPCHEIDEPRADQQDLRAPADRAWHRRFVALDAAAQRVPDPAGLEQFERVDVSLAQRLADRLQGHAVAGLDLARRRVVEQILRIRIGNHDAYDVDLRRARRRPVVDRLAGHRIARDQRVDAALDERAREHVLALVQQVRAVDHVVGEQCVLQRLVQHI</sequence>
<accession>B1FLT2</accession>
<protein>
    <submittedName>
        <fullName evidence="1">Uncharacterized protein</fullName>
    </submittedName>
</protein>
<dbReference type="PATRIC" id="fig|396596.7.peg.2386"/>
<comment type="caution">
    <text evidence="1">The sequence shown here is derived from an EMBL/GenBank/DDBJ whole genome shotgun (WGS) entry which is preliminary data.</text>
</comment>
<reference evidence="1 2" key="1">
    <citation type="submission" date="2008-03" db="EMBL/GenBank/DDBJ databases">
        <title>Sequencing of the draft genome and assembly of Burkholderia ambifaria IOP40-10.</title>
        <authorList>
            <consortium name="US DOE Joint Genome Institute (JGI-PGF)"/>
            <person name="Copeland A."/>
            <person name="Lucas S."/>
            <person name="Lapidus A."/>
            <person name="Glavina del Rio T."/>
            <person name="Dalin E."/>
            <person name="Tice H."/>
            <person name="Bruce D."/>
            <person name="Goodwin L."/>
            <person name="Pitluck S."/>
            <person name="Larimer F."/>
            <person name="Land M.L."/>
            <person name="Hauser L."/>
            <person name="Tiedje J."/>
            <person name="Richardson P."/>
        </authorList>
    </citation>
    <scope>NUCLEOTIDE SEQUENCE [LARGE SCALE GENOMIC DNA]</scope>
    <source>
        <strain evidence="1 2">IOP40-10</strain>
    </source>
</reference>